<keyword evidence="2" id="KW-0540">Nuclease</keyword>
<dbReference type="GO" id="GO:0004527">
    <property type="term" value="F:exonuclease activity"/>
    <property type="evidence" value="ECO:0007669"/>
    <property type="project" value="UniProtKB-KW"/>
</dbReference>
<dbReference type="Pfam" id="PF09588">
    <property type="entry name" value="YqaJ"/>
    <property type="match status" value="1"/>
</dbReference>
<dbReference type="InterPro" id="IPR051703">
    <property type="entry name" value="NF-kappa-B_Signaling_Reg"/>
</dbReference>
<dbReference type="PANTHER" id="PTHR46609">
    <property type="entry name" value="EXONUCLEASE, PHAGE-TYPE/RECB, C-TERMINAL DOMAIN-CONTAINING PROTEIN"/>
    <property type="match status" value="1"/>
</dbReference>
<sequence>MAKKDFEKKFDFKIEPAGLFIHTKLNYLAASPDGLIGKDAIVEIKCPQIQGQLNITKRKWCYFVVWTPKGFVVDKILRDEEFWKNNIEPQCTKFYMESLVPEIIDSRFDRGLPIRSGLPEP</sequence>
<keyword evidence="2" id="KW-0255">Endonuclease</keyword>
<dbReference type="GO" id="GO:0004519">
    <property type="term" value="F:endonuclease activity"/>
    <property type="evidence" value="ECO:0007669"/>
    <property type="project" value="UniProtKB-KW"/>
</dbReference>
<evidence type="ECO:0000259" key="1">
    <source>
        <dbReference type="Pfam" id="PF09588"/>
    </source>
</evidence>
<keyword evidence="2" id="KW-0378">Hydrolase</keyword>
<evidence type="ECO:0000313" key="2">
    <source>
        <dbReference type="EMBL" id="VVC26737.1"/>
    </source>
</evidence>
<protein>
    <submittedName>
        <fullName evidence="2">Restriction endonuclease type II-like,Exonuclease, phage-type/RecB, C-terminal</fullName>
    </submittedName>
</protein>
<dbReference type="SUPFAM" id="SSF52980">
    <property type="entry name" value="Restriction endonuclease-like"/>
    <property type="match status" value="1"/>
</dbReference>
<dbReference type="PANTHER" id="PTHR46609:SF8">
    <property type="entry name" value="YQAJ VIRAL RECOMBINASE DOMAIN-CONTAINING PROTEIN"/>
    <property type="match status" value="1"/>
</dbReference>
<dbReference type="CDD" id="cd22343">
    <property type="entry name" value="PDDEXK_lambda_exonuclease-like"/>
    <property type="match status" value="1"/>
</dbReference>
<accession>A0A5E4M3S3</accession>
<evidence type="ECO:0000313" key="3">
    <source>
        <dbReference type="Proteomes" id="UP000325440"/>
    </source>
</evidence>
<proteinExistence type="predicted"/>
<dbReference type="EMBL" id="CABPRJ010000043">
    <property type="protein sequence ID" value="VVC26737.1"/>
    <property type="molecule type" value="Genomic_DNA"/>
</dbReference>
<dbReference type="Proteomes" id="UP000325440">
    <property type="component" value="Unassembled WGS sequence"/>
</dbReference>
<gene>
    <name evidence="2" type="ORF">CINCED_3A000429</name>
</gene>
<name>A0A5E4M3S3_9HEMI</name>
<dbReference type="OrthoDB" id="6617437at2759"/>
<feature type="domain" description="YqaJ viral recombinase" evidence="1">
    <location>
        <begin position="2"/>
        <end position="50"/>
    </location>
</feature>
<reference evidence="2 3" key="1">
    <citation type="submission" date="2019-08" db="EMBL/GenBank/DDBJ databases">
        <authorList>
            <person name="Alioto T."/>
            <person name="Alioto T."/>
            <person name="Gomez Garrido J."/>
        </authorList>
    </citation>
    <scope>NUCLEOTIDE SEQUENCE [LARGE SCALE GENOMIC DNA]</scope>
</reference>
<keyword evidence="2" id="KW-0269">Exonuclease</keyword>
<dbReference type="Gene3D" id="3.90.320.10">
    <property type="match status" value="1"/>
</dbReference>
<keyword evidence="3" id="KW-1185">Reference proteome</keyword>
<dbReference type="InterPro" id="IPR011335">
    <property type="entry name" value="Restrct_endonuc-II-like"/>
</dbReference>
<dbReference type="InterPro" id="IPR019080">
    <property type="entry name" value="YqaJ_viral_recombinase"/>
</dbReference>
<dbReference type="InterPro" id="IPR011604">
    <property type="entry name" value="PDDEXK-like_dom_sf"/>
</dbReference>
<dbReference type="AlphaFoldDB" id="A0A5E4M3S3"/>
<organism evidence="2 3">
    <name type="scientific">Cinara cedri</name>
    <dbReference type="NCBI Taxonomy" id="506608"/>
    <lineage>
        <taxon>Eukaryota</taxon>
        <taxon>Metazoa</taxon>
        <taxon>Ecdysozoa</taxon>
        <taxon>Arthropoda</taxon>
        <taxon>Hexapoda</taxon>
        <taxon>Insecta</taxon>
        <taxon>Pterygota</taxon>
        <taxon>Neoptera</taxon>
        <taxon>Paraneoptera</taxon>
        <taxon>Hemiptera</taxon>
        <taxon>Sternorrhyncha</taxon>
        <taxon>Aphidomorpha</taxon>
        <taxon>Aphidoidea</taxon>
        <taxon>Aphididae</taxon>
        <taxon>Lachninae</taxon>
        <taxon>Cinara</taxon>
    </lineage>
</organism>
<dbReference type="GO" id="GO:0006281">
    <property type="term" value="P:DNA repair"/>
    <property type="evidence" value="ECO:0007669"/>
    <property type="project" value="UniProtKB-ARBA"/>
</dbReference>